<dbReference type="InterPro" id="IPR036291">
    <property type="entry name" value="NAD(P)-bd_dom_sf"/>
</dbReference>
<evidence type="ECO:0000256" key="1">
    <source>
        <dbReference type="ARBA" id="ARBA00004651"/>
    </source>
</evidence>
<feature type="transmembrane region" description="Helical" evidence="2">
    <location>
        <begin position="37"/>
        <end position="55"/>
    </location>
</feature>
<evidence type="ECO:0000259" key="3">
    <source>
        <dbReference type="PROSITE" id="PS51201"/>
    </source>
</evidence>
<dbReference type="PROSITE" id="PS51202">
    <property type="entry name" value="RCK_C"/>
    <property type="match status" value="1"/>
</dbReference>
<dbReference type="Proteomes" id="UP000245921">
    <property type="component" value="Unassembled WGS sequence"/>
</dbReference>
<keyword evidence="2" id="KW-1133">Transmembrane helix</keyword>
<keyword evidence="2" id="KW-0812">Transmembrane</keyword>
<keyword evidence="5" id="KW-0407">Ion channel</keyword>
<feature type="domain" description="RCK N-terminal" evidence="3">
    <location>
        <begin position="111"/>
        <end position="230"/>
    </location>
</feature>
<dbReference type="Gene3D" id="1.10.287.70">
    <property type="match status" value="1"/>
</dbReference>
<dbReference type="SUPFAM" id="SSF51735">
    <property type="entry name" value="NAD(P)-binding Rossmann-fold domains"/>
    <property type="match status" value="1"/>
</dbReference>
<comment type="caution">
    <text evidence="5">The sequence shown here is derived from an EMBL/GenBank/DDBJ whole genome shotgun (WGS) entry which is preliminary data.</text>
</comment>
<dbReference type="InterPro" id="IPR036721">
    <property type="entry name" value="RCK_C_sf"/>
</dbReference>
<gene>
    <name evidence="5" type="ORF">C7380_101121</name>
</gene>
<keyword evidence="5" id="KW-0813">Transport</keyword>
<dbReference type="InterPro" id="IPR003148">
    <property type="entry name" value="RCK_N"/>
</dbReference>
<dbReference type="SUPFAM" id="SSF116726">
    <property type="entry name" value="TrkA C-terminal domain-like"/>
    <property type="match status" value="1"/>
</dbReference>
<dbReference type="GO" id="GO:0008324">
    <property type="term" value="F:monoatomic cation transmembrane transporter activity"/>
    <property type="evidence" value="ECO:0007669"/>
    <property type="project" value="InterPro"/>
</dbReference>
<evidence type="ECO:0000259" key="4">
    <source>
        <dbReference type="PROSITE" id="PS51202"/>
    </source>
</evidence>
<dbReference type="Gene3D" id="3.30.70.1450">
    <property type="entry name" value="Regulator of K+ conductance, C-terminal domain"/>
    <property type="match status" value="1"/>
</dbReference>
<evidence type="ECO:0000313" key="5">
    <source>
        <dbReference type="EMBL" id="PWJ96548.1"/>
    </source>
</evidence>
<keyword evidence="5" id="KW-0406">Ion transport</keyword>
<feature type="domain" description="RCK C-terminal" evidence="4">
    <location>
        <begin position="254"/>
        <end position="339"/>
    </location>
</feature>
<feature type="transmembrane region" description="Helical" evidence="2">
    <location>
        <begin position="12"/>
        <end position="31"/>
    </location>
</feature>
<dbReference type="SUPFAM" id="SSF81324">
    <property type="entry name" value="Voltage-gated potassium channels"/>
    <property type="match status" value="1"/>
</dbReference>
<dbReference type="InterPro" id="IPR006037">
    <property type="entry name" value="RCK_C"/>
</dbReference>
<reference evidence="5 6" key="1">
    <citation type="submission" date="2018-05" db="EMBL/GenBank/DDBJ databases">
        <title>Genomic Encyclopedia of Type Strains, Phase IV (KMG-IV): sequencing the most valuable type-strain genomes for metagenomic binning, comparative biology and taxonomic classification.</title>
        <authorList>
            <person name="Goeker M."/>
        </authorList>
    </citation>
    <scope>NUCLEOTIDE SEQUENCE [LARGE SCALE GENOMIC DNA]</scope>
    <source>
        <strain evidence="5 6">DSM 24906</strain>
    </source>
</reference>
<keyword evidence="6" id="KW-1185">Reference proteome</keyword>
<protein>
    <submittedName>
        <fullName evidence="5">Voltage-gated potassium channel</fullName>
    </submittedName>
</protein>
<name>A0AA45C933_9BACT</name>
<evidence type="ECO:0000256" key="2">
    <source>
        <dbReference type="SAM" id="Phobius"/>
    </source>
</evidence>
<organism evidence="5 6">
    <name type="scientific">Oceanotoga teriensis</name>
    <dbReference type="NCBI Taxonomy" id="515440"/>
    <lineage>
        <taxon>Bacteria</taxon>
        <taxon>Thermotogati</taxon>
        <taxon>Thermotogota</taxon>
        <taxon>Thermotogae</taxon>
        <taxon>Petrotogales</taxon>
        <taxon>Petrotogaceae</taxon>
        <taxon>Oceanotoga</taxon>
    </lineage>
</organism>
<dbReference type="PROSITE" id="PS51201">
    <property type="entry name" value="RCK_N"/>
    <property type="match status" value="1"/>
</dbReference>
<dbReference type="RefSeq" id="WP_109603540.1">
    <property type="nucleotide sequence ID" value="NZ_JAMHJO010000010.1"/>
</dbReference>
<dbReference type="InterPro" id="IPR013099">
    <property type="entry name" value="K_chnl_dom"/>
</dbReference>
<evidence type="ECO:0000313" key="6">
    <source>
        <dbReference type="Proteomes" id="UP000245921"/>
    </source>
</evidence>
<dbReference type="PANTHER" id="PTHR43833:SF9">
    <property type="entry name" value="POTASSIUM CHANNEL PROTEIN YUGO-RELATED"/>
    <property type="match status" value="1"/>
</dbReference>
<dbReference type="Pfam" id="PF02254">
    <property type="entry name" value="TrkA_N"/>
    <property type="match status" value="1"/>
</dbReference>
<dbReference type="Pfam" id="PF02080">
    <property type="entry name" value="TrkA_C"/>
    <property type="match status" value="1"/>
</dbReference>
<feature type="transmembrane region" description="Helical" evidence="2">
    <location>
        <begin position="62"/>
        <end position="82"/>
    </location>
</feature>
<proteinExistence type="predicted"/>
<dbReference type="PANTHER" id="PTHR43833">
    <property type="entry name" value="POTASSIUM CHANNEL PROTEIN 2-RELATED-RELATED"/>
    <property type="match status" value="1"/>
</dbReference>
<dbReference type="EMBL" id="QGGI01000001">
    <property type="protein sequence ID" value="PWJ96548.1"/>
    <property type="molecule type" value="Genomic_DNA"/>
</dbReference>
<accession>A0AA45C933</accession>
<dbReference type="Pfam" id="PF07885">
    <property type="entry name" value="Ion_trans_2"/>
    <property type="match status" value="1"/>
</dbReference>
<dbReference type="Gene3D" id="3.40.50.720">
    <property type="entry name" value="NAD(P)-binding Rossmann-like Domain"/>
    <property type="match status" value="1"/>
</dbReference>
<comment type="subcellular location">
    <subcellularLocation>
        <location evidence="1">Cell membrane</location>
        <topology evidence="1">Multi-pass membrane protein</topology>
    </subcellularLocation>
</comment>
<dbReference type="AlphaFoldDB" id="A0AA45C933"/>
<keyword evidence="2" id="KW-0472">Membrane</keyword>
<dbReference type="GO" id="GO:0006813">
    <property type="term" value="P:potassium ion transport"/>
    <property type="evidence" value="ECO:0007669"/>
    <property type="project" value="InterPro"/>
</dbReference>
<sequence>MKNYYLRLRRIIVSFIVIIFIIIIGTAGYMALEKWTFIDSLFFTLVTLSTVGYSIPDDLSFVSQYFTIFLILSGMTFVIYSLSQITSFIIEGEIKNLLEVRKRMKQISNMNNHFIVVGAGKTGFYVCETLKKSNKDFVLIDKNEENVNKIINNFNSDFPFIIGDIKDEDVFINAGIKKAGTIILTLPSDIDNLFVILTVKTINENIKIISKANEPESLKKLKYAGVDKVVLESEITGNRLGYLSIRPNIVTFLETITRTEDKELRLEEVKIPQESWMVNKTLKEISLPNLVDLIVISIKKYYDEDIFNPKADSLIEANDRIIVLGEEEKVQNLRKIVKGDYK</sequence>
<dbReference type="InterPro" id="IPR050721">
    <property type="entry name" value="Trk_Ktr_HKT_K-transport"/>
</dbReference>
<dbReference type="GO" id="GO:0005886">
    <property type="term" value="C:plasma membrane"/>
    <property type="evidence" value="ECO:0007669"/>
    <property type="project" value="UniProtKB-SubCell"/>
</dbReference>